<evidence type="ECO:0000313" key="3">
    <source>
        <dbReference type="Proteomes" id="UP000011682"/>
    </source>
</evidence>
<keyword evidence="1" id="KW-1133">Transmembrane helix</keyword>
<organism evidence="2 3">
    <name type="scientific">Cystobacter fuscus (strain ATCC 25194 / DSM 2262 / NBRC 100088 / M29)</name>
    <dbReference type="NCBI Taxonomy" id="1242864"/>
    <lineage>
        <taxon>Bacteria</taxon>
        <taxon>Pseudomonadati</taxon>
        <taxon>Myxococcota</taxon>
        <taxon>Myxococcia</taxon>
        <taxon>Myxococcales</taxon>
        <taxon>Cystobacterineae</taxon>
        <taxon>Archangiaceae</taxon>
        <taxon>Cystobacter</taxon>
    </lineage>
</organism>
<comment type="caution">
    <text evidence="2">The sequence shown here is derived from an EMBL/GenBank/DDBJ whole genome shotgun (WGS) entry which is preliminary data.</text>
</comment>
<reference evidence="2" key="1">
    <citation type="submission" date="2013-05" db="EMBL/GenBank/DDBJ databases">
        <title>Genome assembly of Cystobacter fuscus DSM 2262.</title>
        <authorList>
            <person name="Sharma G."/>
            <person name="Khatri I."/>
            <person name="Kaur C."/>
            <person name="Mayilraj S."/>
            <person name="Subramanian S."/>
        </authorList>
    </citation>
    <scope>NUCLEOTIDE SEQUENCE [LARGE SCALE GENOMIC DNA]</scope>
    <source>
        <strain evidence="2">DSM 2262</strain>
    </source>
</reference>
<evidence type="ECO:0000313" key="2">
    <source>
        <dbReference type="EMBL" id="EPX65339.1"/>
    </source>
</evidence>
<proteinExistence type="predicted"/>
<feature type="transmembrane region" description="Helical" evidence="1">
    <location>
        <begin position="60"/>
        <end position="78"/>
    </location>
</feature>
<dbReference type="AlphaFoldDB" id="S9QVE8"/>
<keyword evidence="1" id="KW-0812">Transmembrane</keyword>
<name>S9QVE8_CYSF2</name>
<accession>S9QVE8</accession>
<dbReference type="Proteomes" id="UP000011682">
    <property type="component" value="Unassembled WGS sequence"/>
</dbReference>
<protein>
    <submittedName>
        <fullName evidence="2">Uncharacterized protein</fullName>
    </submittedName>
</protein>
<sequence length="82" mass="8425">MVALFVGLLADSVPWLALGAWLAISLTVLVIDHAVGRKTPSAGREDVEGFGTAFRGSTEALIIISVLAVLALLTGIVVRPAG</sequence>
<evidence type="ECO:0000256" key="1">
    <source>
        <dbReference type="SAM" id="Phobius"/>
    </source>
</evidence>
<gene>
    <name evidence="2" type="ORF">D187_000765</name>
</gene>
<keyword evidence="3" id="KW-1185">Reference proteome</keyword>
<dbReference type="EMBL" id="ANAH02000001">
    <property type="protein sequence ID" value="EPX65339.1"/>
    <property type="molecule type" value="Genomic_DNA"/>
</dbReference>
<keyword evidence="1" id="KW-0472">Membrane</keyword>